<dbReference type="AlphaFoldDB" id="A0A2C5ZI39"/>
<evidence type="ECO:0000313" key="2">
    <source>
        <dbReference type="EMBL" id="PHH79676.1"/>
    </source>
</evidence>
<sequence length="134" mass="15690">MRWHIHQNWRQTCSARRSRWAEDMSWRGWGEWGDGGEAVILEIDEETDGEDDEDEDREEEEEEDVGREEWWVRRDGEEKVVSSTIWQLGAEAEAEAEAQVEAEASWARAWMTKLIVCGKGAITKWCSRYLVDVV</sequence>
<feature type="compositionally biased region" description="Acidic residues" evidence="1">
    <location>
        <begin position="43"/>
        <end position="66"/>
    </location>
</feature>
<protein>
    <submittedName>
        <fullName evidence="2">Uncharacterized protein</fullName>
    </submittedName>
</protein>
<reference evidence="2 3" key="1">
    <citation type="submission" date="2017-06" db="EMBL/GenBank/DDBJ databases">
        <title>Ant-infecting Ophiocordyceps genomes reveal a high diversity of potential behavioral manipulation genes and a possible major role for enterotoxins.</title>
        <authorList>
            <person name="De Bekker C."/>
            <person name="Evans H.C."/>
            <person name="Brachmann A."/>
            <person name="Hughes D.P."/>
        </authorList>
    </citation>
    <scope>NUCLEOTIDE SEQUENCE [LARGE SCALE GENOMIC DNA]</scope>
    <source>
        <strain evidence="2 3">1348a</strain>
    </source>
</reference>
<keyword evidence="3" id="KW-1185">Reference proteome</keyword>
<organism evidence="2 3">
    <name type="scientific">Ophiocordyceps australis</name>
    <dbReference type="NCBI Taxonomy" id="1399860"/>
    <lineage>
        <taxon>Eukaryota</taxon>
        <taxon>Fungi</taxon>
        <taxon>Dikarya</taxon>
        <taxon>Ascomycota</taxon>
        <taxon>Pezizomycotina</taxon>
        <taxon>Sordariomycetes</taxon>
        <taxon>Hypocreomycetidae</taxon>
        <taxon>Hypocreales</taxon>
        <taxon>Ophiocordycipitaceae</taxon>
        <taxon>Ophiocordyceps</taxon>
    </lineage>
</organism>
<name>A0A2C5ZI39_9HYPO</name>
<proteinExistence type="predicted"/>
<evidence type="ECO:0000256" key="1">
    <source>
        <dbReference type="SAM" id="MobiDB-lite"/>
    </source>
</evidence>
<gene>
    <name evidence="2" type="ORF">CDD82_2234</name>
</gene>
<feature type="region of interest" description="Disordered" evidence="1">
    <location>
        <begin position="43"/>
        <end position="68"/>
    </location>
</feature>
<dbReference type="EMBL" id="NJEU01000178">
    <property type="protein sequence ID" value="PHH79676.1"/>
    <property type="molecule type" value="Genomic_DNA"/>
</dbReference>
<comment type="caution">
    <text evidence="2">The sequence shown here is derived from an EMBL/GenBank/DDBJ whole genome shotgun (WGS) entry which is preliminary data.</text>
</comment>
<evidence type="ECO:0000313" key="3">
    <source>
        <dbReference type="Proteomes" id="UP000224854"/>
    </source>
</evidence>
<dbReference type="Proteomes" id="UP000224854">
    <property type="component" value="Unassembled WGS sequence"/>
</dbReference>
<accession>A0A2C5ZI39</accession>